<accession>A0ABW3E3R4</accession>
<dbReference type="InterPro" id="IPR032710">
    <property type="entry name" value="NTF2-like_dom_sf"/>
</dbReference>
<proteinExistence type="predicted"/>
<dbReference type="SUPFAM" id="SSF54427">
    <property type="entry name" value="NTF2-like"/>
    <property type="match status" value="1"/>
</dbReference>
<gene>
    <name evidence="2" type="ORF">ACFQ08_34700</name>
</gene>
<name>A0ABW3E3R4_9ACTN</name>
<dbReference type="Gene3D" id="3.10.450.50">
    <property type="match status" value="1"/>
</dbReference>
<evidence type="ECO:0000313" key="3">
    <source>
        <dbReference type="Proteomes" id="UP001597024"/>
    </source>
</evidence>
<evidence type="ECO:0000259" key="1">
    <source>
        <dbReference type="Pfam" id="PF12680"/>
    </source>
</evidence>
<reference evidence="3" key="1">
    <citation type="journal article" date="2019" name="Int. J. Syst. Evol. Microbiol.">
        <title>The Global Catalogue of Microorganisms (GCM) 10K type strain sequencing project: providing services to taxonomists for standard genome sequencing and annotation.</title>
        <authorList>
            <consortium name="The Broad Institute Genomics Platform"/>
            <consortium name="The Broad Institute Genome Sequencing Center for Infectious Disease"/>
            <person name="Wu L."/>
            <person name="Ma J."/>
        </authorList>
    </citation>
    <scope>NUCLEOTIDE SEQUENCE [LARGE SCALE GENOMIC DNA]</scope>
    <source>
        <strain evidence="3">CCUG 62974</strain>
    </source>
</reference>
<dbReference type="InterPro" id="IPR037401">
    <property type="entry name" value="SnoaL-like"/>
</dbReference>
<feature type="domain" description="SnoaL-like" evidence="1">
    <location>
        <begin position="10"/>
        <end position="106"/>
    </location>
</feature>
<feature type="non-terminal residue" evidence="2">
    <location>
        <position position="1"/>
    </location>
</feature>
<evidence type="ECO:0000313" key="2">
    <source>
        <dbReference type="EMBL" id="MFD0889717.1"/>
    </source>
</evidence>
<dbReference type="EMBL" id="JBHTHX010001988">
    <property type="protein sequence ID" value="MFD0889717.1"/>
    <property type="molecule type" value="Genomic_DNA"/>
</dbReference>
<keyword evidence="3" id="KW-1185">Reference proteome</keyword>
<sequence length="127" mass="14058">PSETERELLRRLIEAHERADAAAALALMREDIRITMPPLPMCYDGLAMIMPLLQRGLTEPGEWRLLPIAANRMPAAASYLRAPGETEFKAFKIDVLRIEDGAVAEITTFGTGLFPAFDLPPVLTTPR</sequence>
<dbReference type="Proteomes" id="UP001597024">
    <property type="component" value="Unassembled WGS sequence"/>
</dbReference>
<dbReference type="Pfam" id="PF12680">
    <property type="entry name" value="SnoaL_2"/>
    <property type="match status" value="1"/>
</dbReference>
<organism evidence="2 3">
    <name type="scientific">Streptosporangium algeriense</name>
    <dbReference type="NCBI Taxonomy" id="1682748"/>
    <lineage>
        <taxon>Bacteria</taxon>
        <taxon>Bacillati</taxon>
        <taxon>Actinomycetota</taxon>
        <taxon>Actinomycetes</taxon>
        <taxon>Streptosporangiales</taxon>
        <taxon>Streptosporangiaceae</taxon>
        <taxon>Streptosporangium</taxon>
    </lineage>
</organism>
<protein>
    <submittedName>
        <fullName evidence="2">Nuclear transport factor 2 family protein</fullName>
    </submittedName>
</protein>
<comment type="caution">
    <text evidence="2">The sequence shown here is derived from an EMBL/GenBank/DDBJ whole genome shotgun (WGS) entry which is preliminary data.</text>
</comment>